<dbReference type="AlphaFoldDB" id="A0A6G8B085"/>
<name>A0A6G8B085_9LACO</name>
<evidence type="ECO:0000313" key="2">
    <source>
        <dbReference type="Proteomes" id="UP000500741"/>
    </source>
</evidence>
<proteinExistence type="predicted"/>
<protein>
    <submittedName>
        <fullName evidence="1">Uncharacterized protein</fullName>
    </submittedName>
</protein>
<organism evidence="1 2">
    <name type="scientific">Weissella coleopterorum</name>
    <dbReference type="NCBI Taxonomy" id="2714949"/>
    <lineage>
        <taxon>Bacteria</taxon>
        <taxon>Bacillati</taxon>
        <taxon>Bacillota</taxon>
        <taxon>Bacilli</taxon>
        <taxon>Lactobacillales</taxon>
        <taxon>Lactobacillaceae</taxon>
        <taxon>Weissella</taxon>
    </lineage>
</organism>
<accession>A0A6G8B085</accession>
<gene>
    <name evidence="1" type="ORF">G7084_04445</name>
</gene>
<reference evidence="1 2" key="1">
    <citation type="submission" date="2020-03" db="EMBL/GenBank/DDBJ databases">
        <title>Weissella sp. nov., isolated from Cybister lewisianus.</title>
        <authorList>
            <person name="Hyun D.-W."/>
            <person name="Bae J.-W."/>
        </authorList>
    </citation>
    <scope>NUCLEOTIDE SEQUENCE [LARGE SCALE GENOMIC DNA]</scope>
    <source>
        <strain evidence="1 2">HDW19</strain>
    </source>
</reference>
<dbReference type="EMBL" id="CP049888">
    <property type="protein sequence ID" value="QIL50625.1"/>
    <property type="molecule type" value="Genomic_DNA"/>
</dbReference>
<dbReference type="KEGG" id="wco:G7084_04445"/>
<sequence>MINLQFMNDHIPTKNEAGLLNEKAVIDGLVPAIISGVVKGYDENNVYIGGVKLSLEDINWANVK</sequence>
<evidence type="ECO:0000313" key="1">
    <source>
        <dbReference type="EMBL" id="QIL50625.1"/>
    </source>
</evidence>
<dbReference type="Proteomes" id="UP000500741">
    <property type="component" value="Chromosome"/>
</dbReference>
<keyword evidence="2" id="KW-1185">Reference proteome</keyword>